<dbReference type="PaxDb" id="3708-A0A078G0C8"/>
<dbReference type="Proteomes" id="UP001295469">
    <property type="component" value="Chromosome C08"/>
</dbReference>
<evidence type="ECO:0000313" key="4">
    <source>
        <dbReference type="Proteomes" id="UP000028999"/>
    </source>
</evidence>
<reference evidence="3" key="2">
    <citation type="submission" date="2014-06" db="EMBL/GenBank/DDBJ databases">
        <authorList>
            <person name="Genoscope - CEA"/>
        </authorList>
    </citation>
    <scope>NUCLEOTIDE SEQUENCE</scope>
</reference>
<protein>
    <submittedName>
        <fullName evidence="2">(rape) hypothetical protein</fullName>
    </submittedName>
    <submittedName>
        <fullName evidence="3">BnaC08g08650D protein</fullName>
    </submittedName>
</protein>
<feature type="compositionally biased region" description="Basic and acidic residues" evidence="1">
    <location>
        <begin position="1"/>
        <end position="14"/>
    </location>
</feature>
<dbReference type="EMBL" id="LK032088">
    <property type="protein sequence ID" value="CDY18751.1"/>
    <property type="molecule type" value="Genomic_DNA"/>
</dbReference>
<reference evidence="3 4" key="1">
    <citation type="journal article" date="2014" name="Science">
        <title>Plant genetics. Early allopolyploid evolution in the post-Neolithic Brassica napus oilseed genome.</title>
        <authorList>
            <person name="Chalhoub B."/>
            <person name="Denoeud F."/>
            <person name="Liu S."/>
            <person name="Parkin I.A."/>
            <person name="Tang H."/>
            <person name="Wang X."/>
            <person name="Chiquet J."/>
            <person name="Belcram H."/>
            <person name="Tong C."/>
            <person name="Samans B."/>
            <person name="Correa M."/>
            <person name="Da Silva C."/>
            <person name="Just J."/>
            <person name="Falentin C."/>
            <person name="Koh C.S."/>
            <person name="Le Clainche I."/>
            <person name="Bernard M."/>
            <person name="Bento P."/>
            <person name="Noel B."/>
            <person name="Labadie K."/>
            <person name="Alberti A."/>
            <person name="Charles M."/>
            <person name="Arnaud D."/>
            <person name="Guo H."/>
            <person name="Daviaud C."/>
            <person name="Alamery S."/>
            <person name="Jabbari K."/>
            <person name="Zhao M."/>
            <person name="Edger P.P."/>
            <person name="Chelaifa H."/>
            <person name="Tack D."/>
            <person name="Lassalle G."/>
            <person name="Mestiri I."/>
            <person name="Schnel N."/>
            <person name="Le Paslier M.C."/>
            <person name="Fan G."/>
            <person name="Renault V."/>
            <person name="Bayer P.E."/>
            <person name="Golicz A.A."/>
            <person name="Manoli S."/>
            <person name="Lee T.H."/>
            <person name="Thi V.H."/>
            <person name="Chalabi S."/>
            <person name="Hu Q."/>
            <person name="Fan C."/>
            <person name="Tollenaere R."/>
            <person name="Lu Y."/>
            <person name="Battail C."/>
            <person name="Shen J."/>
            <person name="Sidebottom C.H."/>
            <person name="Wang X."/>
            <person name="Canaguier A."/>
            <person name="Chauveau A."/>
            <person name="Berard A."/>
            <person name="Deniot G."/>
            <person name="Guan M."/>
            <person name="Liu Z."/>
            <person name="Sun F."/>
            <person name="Lim Y.P."/>
            <person name="Lyons E."/>
            <person name="Town C.D."/>
            <person name="Bancroft I."/>
            <person name="Wang X."/>
            <person name="Meng J."/>
            <person name="Ma J."/>
            <person name="Pires J.C."/>
            <person name="King G.J."/>
            <person name="Brunel D."/>
            <person name="Delourme R."/>
            <person name="Renard M."/>
            <person name="Aury J.M."/>
            <person name="Adams K.L."/>
            <person name="Batley J."/>
            <person name="Snowdon R.J."/>
            <person name="Tost J."/>
            <person name="Edwards D."/>
            <person name="Zhou Y."/>
            <person name="Hua W."/>
            <person name="Sharpe A.G."/>
            <person name="Paterson A.H."/>
            <person name="Guan C."/>
            <person name="Wincker P."/>
        </authorList>
    </citation>
    <scope>NUCLEOTIDE SEQUENCE [LARGE SCALE GENOMIC DNA]</scope>
    <source>
        <strain evidence="4">cv. Darmor-bzh</strain>
    </source>
</reference>
<evidence type="ECO:0000313" key="2">
    <source>
        <dbReference type="EMBL" id="CAF2106812.1"/>
    </source>
</evidence>
<organism evidence="3 4">
    <name type="scientific">Brassica napus</name>
    <name type="common">Rape</name>
    <dbReference type="NCBI Taxonomy" id="3708"/>
    <lineage>
        <taxon>Eukaryota</taxon>
        <taxon>Viridiplantae</taxon>
        <taxon>Streptophyta</taxon>
        <taxon>Embryophyta</taxon>
        <taxon>Tracheophyta</taxon>
        <taxon>Spermatophyta</taxon>
        <taxon>Magnoliopsida</taxon>
        <taxon>eudicotyledons</taxon>
        <taxon>Gunneridae</taxon>
        <taxon>Pentapetalae</taxon>
        <taxon>rosids</taxon>
        <taxon>malvids</taxon>
        <taxon>Brassicales</taxon>
        <taxon>Brassicaceae</taxon>
        <taxon>Brassiceae</taxon>
        <taxon>Brassica</taxon>
    </lineage>
</organism>
<name>A0A078G0C8_BRANA</name>
<evidence type="ECO:0000256" key="1">
    <source>
        <dbReference type="SAM" id="MobiDB-lite"/>
    </source>
</evidence>
<dbReference type="OMA" id="KPALVCY"/>
<dbReference type="AlphaFoldDB" id="A0A078G0C8"/>
<gene>
    <name evidence="3" type="primary">BnaC08g08650D</name>
    <name evidence="2" type="ORF">DARMORV10_C08P07990.1</name>
    <name evidence="3" type="ORF">GSBRNA2T00005872001</name>
</gene>
<keyword evidence="4" id="KW-1185">Reference proteome</keyword>
<evidence type="ECO:0000313" key="3">
    <source>
        <dbReference type="EMBL" id="CDY18751.1"/>
    </source>
</evidence>
<dbReference type="Gramene" id="CDY18751">
    <property type="protein sequence ID" value="CDY18751"/>
    <property type="gene ID" value="GSBRNA2T00005872001"/>
</dbReference>
<feature type="region of interest" description="Disordered" evidence="1">
    <location>
        <begin position="1"/>
        <end position="24"/>
    </location>
</feature>
<sequence>MVNLREKSERERKLAPTQQTPFKGNITAKQIIPNKKVGRGYDPFAPYDKKKSKELTEWLEQDPCPSLFYHVLRTSLEWLTGHQMDAFINLLRRRYQDHPQHFRSERMCFLDHIFSRQWRASYPNFKSDKGDANGLGRTLPKPALVCYMDIDP</sequence>
<dbReference type="EMBL" id="HG994372">
    <property type="protein sequence ID" value="CAF2106812.1"/>
    <property type="molecule type" value="Genomic_DNA"/>
</dbReference>
<accession>A0A078G0C8</accession>
<reference evidence="2" key="3">
    <citation type="submission" date="2021-01" db="EMBL/GenBank/DDBJ databases">
        <authorList>
            <consortium name="Genoscope - CEA"/>
            <person name="William W."/>
        </authorList>
    </citation>
    <scope>NUCLEOTIDE SEQUENCE</scope>
</reference>
<dbReference type="Proteomes" id="UP000028999">
    <property type="component" value="Unassembled WGS sequence"/>
</dbReference>
<proteinExistence type="predicted"/>